<dbReference type="Proteomes" id="UP000716291">
    <property type="component" value="Unassembled WGS sequence"/>
</dbReference>
<accession>A0A9P6X6W5</accession>
<dbReference type="GO" id="GO:0005886">
    <property type="term" value="C:plasma membrane"/>
    <property type="evidence" value="ECO:0007669"/>
    <property type="project" value="TreeGrafter"/>
</dbReference>
<organism evidence="2 3">
    <name type="scientific">Rhizopus oryzae</name>
    <name type="common">Mucormycosis agent</name>
    <name type="synonym">Rhizopus arrhizus var. delemar</name>
    <dbReference type="NCBI Taxonomy" id="64495"/>
    <lineage>
        <taxon>Eukaryota</taxon>
        <taxon>Fungi</taxon>
        <taxon>Fungi incertae sedis</taxon>
        <taxon>Mucoromycota</taxon>
        <taxon>Mucoromycotina</taxon>
        <taxon>Mucoromycetes</taxon>
        <taxon>Mucorales</taxon>
        <taxon>Mucorineae</taxon>
        <taxon>Rhizopodaceae</taxon>
        <taxon>Rhizopus</taxon>
    </lineage>
</organism>
<feature type="compositionally biased region" description="Polar residues" evidence="1">
    <location>
        <begin position="488"/>
        <end position="506"/>
    </location>
</feature>
<dbReference type="InterPro" id="IPR051851">
    <property type="entry name" value="EFR3_Homologs"/>
</dbReference>
<dbReference type="GO" id="GO:0072659">
    <property type="term" value="P:protein localization to plasma membrane"/>
    <property type="evidence" value="ECO:0007669"/>
    <property type="project" value="TreeGrafter"/>
</dbReference>
<evidence type="ECO:0000313" key="3">
    <source>
        <dbReference type="Proteomes" id="UP000716291"/>
    </source>
</evidence>
<protein>
    <submittedName>
        <fullName evidence="2">Uncharacterized protein</fullName>
    </submittedName>
</protein>
<dbReference type="PANTHER" id="PTHR12444">
    <property type="entry name" value="PROTEIN EFR3 HOMOLOG CMP44E"/>
    <property type="match status" value="1"/>
</dbReference>
<proteinExistence type="predicted"/>
<dbReference type="InterPro" id="IPR016024">
    <property type="entry name" value="ARM-type_fold"/>
</dbReference>
<keyword evidence="3" id="KW-1185">Reference proteome</keyword>
<dbReference type="SUPFAM" id="SSF48371">
    <property type="entry name" value="ARM repeat"/>
    <property type="match status" value="1"/>
</dbReference>
<comment type="caution">
    <text evidence="2">The sequence shown here is derived from an EMBL/GenBank/DDBJ whole genome shotgun (WGS) entry which is preliminary data.</text>
</comment>
<name>A0A9P6X6W5_RHIOR</name>
<evidence type="ECO:0000313" key="2">
    <source>
        <dbReference type="EMBL" id="KAG1306611.1"/>
    </source>
</evidence>
<dbReference type="AlphaFoldDB" id="A0A9P6X6W5"/>
<dbReference type="PANTHER" id="PTHR12444:SF8">
    <property type="entry name" value="PROTEIN EFR3 HOMOLOG CMP44E"/>
    <property type="match status" value="1"/>
</dbReference>
<reference evidence="2" key="1">
    <citation type="journal article" date="2020" name="Microb. Genom.">
        <title>Genetic diversity of clinical and environmental Mucorales isolates obtained from an investigation of mucormycosis cases among solid organ transplant recipients.</title>
        <authorList>
            <person name="Nguyen M.H."/>
            <person name="Kaul D."/>
            <person name="Muto C."/>
            <person name="Cheng S.J."/>
            <person name="Richter R.A."/>
            <person name="Bruno V.M."/>
            <person name="Liu G."/>
            <person name="Beyhan S."/>
            <person name="Sundermann A.J."/>
            <person name="Mounaud S."/>
            <person name="Pasculle A.W."/>
            <person name="Nierman W.C."/>
            <person name="Driscoll E."/>
            <person name="Cumbie R."/>
            <person name="Clancy C.J."/>
            <person name="Dupont C.L."/>
        </authorList>
    </citation>
    <scope>NUCLEOTIDE SEQUENCE</scope>
    <source>
        <strain evidence="2">GL11</strain>
    </source>
</reference>
<evidence type="ECO:0000256" key="1">
    <source>
        <dbReference type="SAM" id="MobiDB-lite"/>
    </source>
</evidence>
<feature type="region of interest" description="Disordered" evidence="1">
    <location>
        <begin position="488"/>
        <end position="516"/>
    </location>
</feature>
<sequence>MDTLISNDTLLNQTDGQTIDIRQSALGNDCINEHYIRSVAIHTLSILFNKLTGHYVRISLDLLFNYINENDKWCPPSLSISIMKIVKGSMQSQYKHLFISEILQQLNPNDIMSSKQASIVSILDITLNDDTPLLGVSVLEILNSLFNTLVKAALYNAEDKQHSLEVQQHLIHSIGGLASHTYYENQLYDMASYLASKLKPYTTLDSVDHLPIYKYRCLVLACLDTIHHLPLESLKNGLGLLEDKDTKTRWLFCKSFYQHLKQQQHQQQPNTLLLNELLWTIHNWAQLPNLNLTDVRFIYAILCHLNHMMGMQATIMITSLVFKIQKYVQQDKDTSKQWVIESMIASWLKSTSRFYEIKPLEEYIDRLDQSSSHYPLELSEEANTESIENLPKLNRSKQPLWIDRSQVVEAISSDNKLREKHDVHGLELEAKLSIEWGSEGLVKHGTRLIQGSNNAKPKLSNPWEHGLLEKPLNEKRESIKVAMLKEALSTQPNDDSDSTTQASSNPSEHKPSLNALLTELKLPLNNPTISLVNPPYKS</sequence>
<gene>
    <name evidence="2" type="ORF">G6F64_007465</name>
</gene>
<dbReference type="EMBL" id="JAANQT010001100">
    <property type="protein sequence ID" value="KAG1306611.1"/>
    <property type="molecule type" value="Genomic_DNA"/>
</dbReference>